<name>A0A397TY57_9GLOM</name>
<dbReference type="EMBL" id="QKYT01000001">
    <property type="protein sequence ID" value="RIA99774.1"/>
    <property type="molecule type" value="Genomic_DNA"/>
</dbReference>
<keyword evidence="1" id="KW-1133">Transmembrane helix</keyword>
<sequence length="148" mass="16156">MSEIKSTAHDYAQRGLDAGKDYAAQGIDLTKDLSNRSKEDASRGLDTGKGLFNYVYQQGAEVCLQVGDMTKHYWSQSPPLRWATYVLTAFNAIPIAILIFWALVALGFVSLPVVGFLIFVAFILAGFALFAWGGVNVVMIISTKLGLM</sequence>
<evidence type="ECO:0000313" key="3">
    <source>
        <dbReference type="Proteomes" id="UP000265703"/>
    </source>
</evidence>
<dbReference type="AlphaFoldDB" id="A0A397TY57"/>
<feature type="transmembrane region" description="Helical" evidence="1">
    <location>
        <begin position="116"/>
        <end position="141"/>
    </location>
</feature>
<keyword evidence="1" id="KW-0472">Membrane</keyword>
<feature type="non-terminal residue" evidence="2">
    <location>
        <position position="148"/>
    </location>
</feature>
<evidence type="ECO:0000313" key="2">
    <source>
        <dbReference type="EMBL" id="RIA99774.1"/>
    </source>
</evidence>
<reference evidence="2 3" key="1">
    <citation type="submission" date="2018-06" db="EMBL/GenBank/DDBJ databases">
        <title>Comparative genomics reveals the genomic features of Rhizophagus irregularis, R. cerebriforme, R. diaphanum and Gigaspora rosea, and their symbiotic lifestyle signature.</title>
        <authorList>
            <person name="Morin E."/>
            <person name="San Clemente H."/>
            <person name="Chen E.C.H."/>
            <person name="De La Providencia I."/>
            <person name="Hainaut M."/>
            <person name="Kuo A."/>
            <person name="Kohler A."/>
            <person name="Murat C."/>
            <person name="Tang N."/>
            <person name="Roy S."/>
            <person name="Loubradou J."/>
            <person name="Henrissat B."/>
            <person name="Grigoriev I.V."/>
            <person name="Corradi N."/>
            <person name="Roux C."/>
            <person name="Martin F.M."/>
        </authorList>
    </citation>
    <scope>NUCLEOTIDE SEQUENCE [LARGE SCALE GENOMIC DNA]</scope>
    <source>
        <strain evidence="2 3">DAOM 227022</strain>
    </source>
</reference>
<evidence type="ECO:0000256" key="1">
    <source>
        <dbReference type="SAM" id="Phobius"/>
    </source>
</evidence>
<keyword evidence="1" id="KW-0812">Transmembrane</keyword>
<comment type="caution">
    <text evidence="2">The sequence shown here is derived from an EMBL/GenBank/DDBJ whole genome shotgun (WGS) entry which is preliminary data.</text>
</comment>
<gene>
    <name evidence="2" type="ORF">C1645_746650</name>
</gene>
<dbReference type="Proteomes" id="UP000265703">
    <property type="component" value="Unassembled WGS sequence"/>
</dbReference>
<feature type="transmembrane region" description="Helical" evidence="1">
    <location>
        <begin position="82"/>
        <end position="104"/>
    </location>
</feature>
<accession>A0A397TY57</accession>
<protein>
    <submittedName>
        <fullName evidence="2">Uncharacterized protein</fullName>
    </submittedName>
</protein>
<keyword evidence="3" id="KW-1185">Reference proteome</keyword>
<organism evidence="2 3">
    <name type="scientific">Glomus cerebriforme</name>
    <dbReference type="NCBI Taxonomy" id="658196"/>
    <lineage>
        <taxon>Eukaryota</taxon>
        <taxon>Fungi</taxon>
        <taxon>Fungi incertae sedis</taxon>
        <taxon>Mucoromycota</taxon>
        <taxon>Glomeromycotina</taxon>
        <taxon>Glomeromycetes</taxon>
        <taxon>Glomerales</taxon>
        <taxon>Glomeraceae</taxon>
        <taxon>Glomus</taxon>
    </lineage>
</organism>
<proteinExistence type="predicted"/>
<dbReference type="OrthoDB" id="2359273at2759"/>